<dbReference type="AlphaFoldDB" id="A0A0F9KU33"/>
<organism evidence="5">
    <name type="scientific">marine sediment metagenome</name>
    <dbReference type="NCBI Taxonomy" id="412755"/>
    <lineage>
        <taxon>unclassified sequences</taxon>
        <taxon>metagenomes</taxon>
        <taxon>ecological metagenomes</taxon>
    </lineage>
</organism>
<dbReference type="SUPFAM" id="SSF53649">
    <property type="entry name" value="Alkaline phosphatase-like"/>
    <property type="match status" value="1"/>
</dbReference>
<gene>
    <name evidence="5" type="ORF">LCGC14_1661100</name>
</gene>
<dbReference type="InterPro" id="IPR000917">
    <property type="entry name" value="Sulfatase_N"/>
</dbReference>
<keyword evidence="3" id="KW-0378">Hydrolase</keyword>
<evidence type="ECO:0000313" key="5">
    <source>
        <dbReference type="EMBL" id="KKM18895.1"/>
    </source>
</evidence>
<sequence>MDEKPHIIIFNVDQWRGDVLGHVGNLAAETPNLDKIVEEDGVSFSNAFCQNPVCTPSRCSFMTGWYPHVRGHRTMTHMLHLERGEPNLLKILKDNGYFVWWGGRNDLIPGQQNAKEVCDIRFWPKNEDLKRWDHKWKKNLHVWTKWRGKKDSDTYYSFFAGKLDSGGDDIYFDLDWAMILGAIDFIRNYDGAKPLCIYIALANPHPPYGIEEPWFSKIDRNKLPPRKKTPDNWIGKPSILKGIYERQKLQSWTEDRWNELRATYYGMCARVDHQFGLLIDVLREKNQYNNSAIFFFSDHGDFTGDYGLVEKTQNTFEDCLTNIPLIIKLPKEIAVIPRVSSALVELIDFSATVYSLIDINPGYSHFGKDLIPLLKGETENHREAVFCEGGRLYGEEHAMEKESQSSLDALELYWPRVGLQIIDEKPYHSKATMCRTTDFKYVRRLYEIDELYDLNKDPEEIFNIIDDPLYFNVLSNMKEQMLTWYMETCDVVPFNLDKRF</sequence>
<dbReference type="GO" id="GO:0046872">
    <property type="term" value="F:metal ion binding"/>
    <property type="evidence" value="ECO:0007669"/>
    <property type="project" value="UniProtKB-KW"/>
</dbReference>
<reference evidence="5" key="1">
    <citation type="journal article" date="2015" name="Nature">
        <title>Complex archaea that bridge the gap between prokaryotes and eukaryotes.</title>
        <authorList>
            <person name="Spang A."/>
            <person name="Saw J.H."/>
            <person name="Jorgensen S.L."/>
            <person name="Zaremba-Niedzwiedzka K."/>
            <person name="Martijn J."/>
            <person name="Lind A.E."/>
            <person name="van Eijk R."/>
            <person name="Schleper C."/>
            <person name="Guy L."/>
            <person name="Ettema T.J."/>
        </authorList>
    </citation>
    <scope>NUCLEOTIDE SEQUENCE</scope>
</reference>
<dbReference type="GO" id="GO:0004423">
    <property type="term" value="F:iduronate-2-sulfatase activity"/>
    <property type="evidence" value="ECO:0007669"/>
    <property type="project" value="TreeGrafter"/>
</dbReference>
<evidence type="ECO:0000259" key="4">
    <source>
        <dbReference type="Pfam" id="PF00884"/>
    </source>
</evidence>
<comment type="similarity">
    <text evidence="1">Belongs to the sulfatase family.</text>
</comment>
<dbReference type="GO" id="GO:0005737">
    <property type="term" value="C:cytoplasm"/>
    <property type="evidence" value="ECO:0007669"/>
    <property type="project" value="TreeGrafter"/>
</dbReference>
<dbReference type="PANTHER" id="PTHR45953">
    <property type="entry name" value="IDURONATE 2-SULFATASE"/>
    <property type="match status" value="1"/>
</dbReference>
<dbReference type="InterPro" id="IPR024607">
    <property type="entry name" value="Sulfatase_CS"/>
</dbReference>
<feature type="domain" description="Sulfatase N-terminal" evidence="4">
    <location>
        <begin position="5"/>
        <end position="359"/>
    </location>
</feature>
<evidence type="ECO:0000256" key="2">
    <source>
        <dbReference type="ARBA" id="ARBA00022723"/>
    </source>
</evidence>
<dbReference type="CDD" id="cd16150">
    <property type="entry name" value="sulfatase_like"/>
    <property type="match status" value="1"/>
</dbReference>
<dbReference type="PROSITE" id="PS00523">
    <property type="entry name" value="SULFATASE_1"/>
    <property type="match status" value="1"/>
</dbReference>
<dbReference type="InterPro" id="IPR017850">
    <property type="entry name" value="Alkaline_phosphatase_core_sf"/>
</dbReference>
<comment type="caution">
    <text evidence="5">The sequence shown here is derived from an EMBL/GenBank/DDBJ whole genome shotgun (WGS) entry which is preliminary data.</text>
</comment>
<dbReference type="EMBL" id="LAZR01014117">
    <property type="protein sequence ID" value="KKM18895.1"/>
    <property type="molecule type" value="Genomic_DNA"/>
</dbReference>
<evidence type="ECO:0000256" key="3">
    <source>
        <dbReference type="ARBA" id="ARBA00022801"/>
    </source>
</evidence>
<evidence type="ECO:0000256" key="1">
    <source>
        <dbReference type="ARBA" id="ARBA00008779"/>
    </source>
</evidence>
<dbReference type="Gene3D" id="3.40.720.10">
    <property type="entry name" value="Alkaline Phosphatase, subunit A"/>
    <property type="match status" value="1"/>
</dbReference>
<accession>A0A0F9KU33</accession>
<dbReference type="Pfam" id="PF00884">
    <property type="entry name" value="Sulfatase"/>
    <property type="match status" value="1"/>
</dbReference>
<proteinExistence type="inferred from homology"/>
<name>A0A0F9KU33_9ZZZZ</name>
<protein>
    <recommendedName>
        <fullName evidence="4">Sulfatase N-terminal domain-containing protein</fullName>
    </recommendedName>
</protein>
<keyword evidence="2" id="KW-0479">Metal-binding</keyword>
<dbReference type="PANTHER" id="PTHR45953:SF1">
    <property type="entry name" value="IDURONATE 2-SULFATASE"/>
    <property type="match status" value="1"/>
</dbReference>